<dbReference type="InterPro" id="IPR037215">
    <property type="entry name" value="GUN4-like_sf"/>
</dbReference>
<dbReference type="GO" id="GO:0046906">
    <property type="term" value="F:tetrapyrrole binding"/>
    <property type="evidence" value="ECO:0007669"/>
    <property type="project" value="TreeGrafter"/>
</dbReference>
<geneLocation type="chloroplast" evidence="2"/>
<dbReference type="Gene3D" id="1.10.10.1770">
    <property type="entry name" value="Gun4-like"/>
    <property type="match status" value="1"/>
</dbReference>
<gene>
    <name evidence="2" type="primary">ycf53</name>
</gene>
<dbReference type="SUPFAM" id="SSF48371">
    <property type="entry name" value="ARM repeat"/>
    <property type="match status" value="1"/>
</dbReference>
<reference evidence="2" key="1">
    <citation type="journal article" date="2017" name="J. Phycol.">
        <title>Analysis of chloroplast genomes and a supermatrix inform reclassification of the Rhodomelaceae (Rhodophyta).</title>
        <authorList>
            <person name="Diaz-Tapia P."/>
            <person name="Maggs C.A."/>
            <person name="West J.A."/>
            <person name="Verbruggen H."/>
        </authorList>
    </citation>
    <scope>NUCLEOTIDE SEQUENCE</scope>
    <source>
        <strain evidence="2">PD1151</strain>
    </source>
</reference>
<sequence length="240" mass="28658">MKLNNNINYLDIKNIDLIYQKKLNFISKEIEHIIDKILNKGKTEQKILVDLIIKRIIKEDKEVSILDGLIFTKLIETKIPEIKTKLYQFFPNGILILKPSLKINYQPLQNLLINKDFKEADKLTQKYLCNLVELKNKNKKNWLYFTDIQFLPLDDLFTLDLMWKIYSKGKFGFSVQKTLWIKYNCKWKQLWEKIGWTAQGIMKRYPEEFIWTIDAPKGHLPLFNQLRGTQTLSALFKRIK</sequence>
<protein>
    <recommendedName>
        <fullName evidence="1">GUN4-like domain-containing protein</fullName>
    </recommendedName>
</protein>
<dbReference type="Pfam" id="PF05419">
    <property type="entry name" value="GUN4"/>
    <property type="match status" value="1"/>
</dbReference>
<feature type="domain" description="GUN4-like" evidence="1">
    <location>
        <begin position="101"/>
        <end position="237"/>
    </location>
</feature>
<evidence type="ECO:0000259" key="1">
    <source>
        <dbReference type="Pfam" id="PF05419"/>
    </source>
</evidence>
<keyword evidence="2" id="KW-0934">Plastid</keyword>
<dbReference type="PANTHER" id="PTHR34800:SF1">
    <property type="entry name" value="TETRAPYRROLE-BINDING PROTEIN, CHLOROPLASTIC"/>
    <property type="match status" value="1"/>
</dbReference>
<name>A0A1Z1MLH1_9FLOR</name>
<evidence type="ECO:0000313" key="2">
    <source>
        <dbReference type="EMBL" id="ARW66950.1"/>
    </source>
</evidence>
<dbReference type="InterPro" id="IPR016024">
    <property type="entry name" value="ARM-type_fold"/>
</dbReference>
<dbReference type="CDD" id="cd16383">
    <property type="entry name" value="GUN4"/>
    <property type="match status" value="1"/>
</dbReference>
<accession>A0A1Z1MLH1</accession>
<dbReference type="EMBL" id="MF101445">
    <property type="protein sequence ID" value="ARW66950.1"/>
    <property type="molecule type" value="Genomic_DNA"/>
</dbReference>
<dbReference type="RefSeq" id="YP_009397764.1">
    <property type="nucleotide sequence ID" value="NC_035289.1"/>
</dbReference>
<keyword evidence="2" id="KW-0150">Chloroplast</keyword>
<dbReference type="AlphaFoldDB" id="A0A1Z1MLH1"/>
<dbReference type="SUPFAM" id="SSF140869">
    <property type="entry name" value="GUN4-like"/>
    <property type="match status" value="1"/>
</dbReference>
<dbReference type="InterPro" id="IPR008629">
    <property type="entry name" value="GUN4-like"/>
</dbReference>
<proteinExistence type="predicted"/>
<dbReference type="Gene3D" id="1.25.40.620">
    <property type="match status" value="1"/>
</dbReference>
<dbReference type="GeneID" id="33360182"/>
<dbReference type="PANTHER" id="PTHR34800">
    <property type="entry name" value="TETRAPYRROLE-BINDING PROTEIN, CHLOROPLASTIC"/>
    <property type="match status" value="1"/>
</dbReference>
<organism evidence="2">
    <name type="scientific">Sonderella linearis</name>
    <dbReference type="NCBI Taxonomy" id="110477"/>
    <lineage>
        <taxon>Eukaryota</taxon>
        <taxon>Rhodophyta</taxon>
        <taxon>Florideophyceae</taxon>
        <taxon>Rhodymeniophycidae</taxon>
        <taxon>Ceramiales</taxon>
        <taxon>Rhodomelaceae</taxon>
        <taxon>Sonderella</taxon>
    </lineage>
</organism>